<organism evidence="1 2">
    <name type="scientific">Diversispora eburnea</name>
    <dbReference type="NCBI Taxonomy" id="1213867"/>
    <lineage>
        <taxon>Eukaryota</taxon>
        <taxon>Fungi</taxon>
        <taxon>Fungi incertae sedis</taxon>
        <taxon>Mucoromycota</taxon>
        <taxon>Glomeromycotina</taxon>
        <taxon>Glomeromycetes</taxon>
        <taxon>Diversisporales</taxon>
        <taxon>Diversisporaceae</taxon>
        <taxon>Diversispora</taxon>
    </lineage>
</organism>
<proteinExistence type="predicted"/>
<gene>
    <name evidence="1" type="ORF">DEBURN_LOCUS11980</name>
</gene>
<accession>A0A9N9E7F3</accession>
<feature type="non-terminal residue" evidence="1">
    <location>
        <position position="1"/>
    </location>
</feature>
<dbReference type="EMBL" id="CAJVPK010009576">
    <property type="protein sequence ID" value="CAG8667456.1"/>
    <property type="molecule type" value="Genomic_DNA"/>
</dbReference>
<name>A0A9N9E7F3_9GLOM</name>
<keyword evidence="2" id="KW-1185">Reference proteome</keyword>
<reference evidence="1" key="1">
    <citation type="submission" date="2021-06" db="EMBL/GenBank/DDBJ databases">
        <authorList>
            <person name="Kallberg Y."/>
            <person name="Tangrot J."/>
            <person name="Rosling A."/>
        </authorList>
    </citation>
    <scope>NUCLEOTIDE SEQUENCE</scope>
    <source>
        <strain evidence="1">AZ414A</strain>
    </source>
</reference>
<protein>
    <submittedName>
        <fullName evidence="1">344_t:CDS:1</fullName>
    </submittedName>
</protein>
<evidence type="ECO:0000313" key="1">
    <source>
        <dbReference type="EMBL" id="CAG8667456.1"/>
    </source>
</evidence>
<feature type="non-terminal residue" evidence="1">
    <location>
        <position position="44"/>
    </location>
</feature>
<dbReference type="AlphaFoldDB" id="A0A9N9E7F3"/>
<evidence type="ECO:0000313" key="2">
    <source>
        <dbReference type="Proteomes" id="UP000789706"/>
    </source>
</evidence>
<sequence>CSHVRYMNQLICVAPPNDILEYIESTELQATPCPQIIEAKLRRY</sequence>
<dbReference type="Proteomes" id="UP000789706">
    <property type="component" value="Unassembled WGS sequence"/>
</dbReference>
<comment type="caution">
    <text evidence="1">The sequence shown here is derived from an EMBL/GenBank/DDBJ whole genome shotgun (WGS) entry which is preliminary data.</text>
</comment>